<reference evidence="1 2" key="1">
    <citation type="journal article" date="2020" name="Cell">
        <title>Large-Scale Comparative Analyses of Tick Genomes Elucidate Their Genetic Diversity and Vector Capacities.</title>
        <authorList>
            <consortium name="Tick Genome and Microbiome Consortium (TIGMIC)"/>
            <person name="Jia N."/>
            <person name="Wang J."/>
            <person name="Shi W."/>
            <person name="Du L."/>
            <person name="Sun Y."/>
            <person name="Zhan W."/>
            <person name="Jiang J.F."/>
            <person name="Wang Q."/>
            <person name="Zhang B."/>
            <person name="Ji P."/>
            <person name="Bell-Sakyi L."/>
            <person name="Cui X.M."/>
            <person name="Yuan T.T."/>
            <person name="Jiang B.G."/>
            <person name="Yang W.F."/>
            <person name="Lam T.T."/>
            <person name="Chang Q.C."/>
            <person name="Ding S.J."/>
            <person name="Wang X.J."/>
            <person name="Zhu J.G."/>
            <person name="Ruan X.D."/>
            <person name="Zhao L."/>
            <person name="Wei J.T."/>
            <person name="Ye R.Z."/>
            <person name="Que T.C."/>
            <person name="Du C.H."/>
            <person name="Zhou Y.H."/>
            <person name="Cheng J.X."/>
            <person name="Dai P.F."/>
            <person name="Guo W.B."/>
            <person name="Han X.H."/>
            <person name="Huang E.J."/>
            <person name="Li L.F."/>
            <person name="Wei W."/>
            <person name="Gao Y.C."/>
            <person name="Liu J.Z."/>
            <person name="Shao H.Z."/>
            <person name="Wang X."/>
            <person name="Wang C.C."/>
            <person name="Yang T.C."/>
            <person name="Huo Q.B."/>
            <person name="Li W."/>
            <person name="Chen H.Y."/>
            <person name="Chen S.E."/>
            <person name="Zhou L.G."/>
            <person name="Ni X.B."/>
            <person name="Tian J.H."/>
            <person name="Sheng Y."/>
            <person name="Liu T."/>
            <person name="Pan Y.S."/>
            <person name="Xia L.Y."/>
            <person name="Li J."/>
            <person name="Zhao F."/>
            <person name="Cao W.C."/>
        </authorList>
    </citation>
    <scope>NUCLEOTIDE SEQUENCE [LARGE SCALE GENOMIC DNA]</scope>
    <source>
        <strain evidence="1">Iper-2018</strain>
    </source>
</reference>
<keyword evidence="2" id="KW-1185">Reference proteome</keyword>
<organism evidence="1 2">
    <name type="scientific">Ixodes persulcatus</name>
    <name type="common">Taiga tick</name>
    <dbReference type="NCBI Taxonomy" id="34615"/>
    <lineage>
        <taxon>Eukaryota</taxon>
        <taxon>Metazoa</taxon>
        <taxon>Ecdysozoa</taxon>
        <taxon>Arthropoda</taxon>
        <taxon>Chelicerata</taxon>
        <taxon>Arachnida</taxon>
        <taxon>Acari</taxon>
        <taxon>Parasitiformes</taxon>
        <taxon>Ixodida</taxon>
        <taxon>Ixodoidea</taxon>
        <taxon>Ixodidae</taxon>
        <taxon>Ixodinae</taxon>
        <taxon>Ixodes</taxon>
    </lineage>
</organism>
<name>A0AC60QAC3_IXOPE</name>
<proteinExistence type="predicted"/>
<gene>
    <name evidence="1" type="ORF">HPB47_022355</name>
</gene>
<accession>A0AC60QAC3</accession>
<dbReference type="EMBL" id="JABSTQ010009287">
    <property type="protein sequence ID" value="KAG0430813.1"/>
    <property type="molecule type" value="Genomic_DNA"/>
</dbReference>
<dbReference type="Proteomes" id="UP000805193">
    <property type="component" value="Unassembled WGS sequence"/>
</dbReference>
<comment type="caution">
    <text evidence="1">The sequence shown here is derived from an EMBL/GenBank/DDBJ whole genome shotgun (WGS) entry which is preliminary data.</text>
</comment>
<sequence>MSVRRPLSAVGLASGARASAREITCSRAHSANLPPNCILCAWCQKVGMKLFTLKTTNGSKTFCSELCFTQCRRASFKKNKVCDWCKHVRHTVNYVDFQDGEQQLQFCSDKCLNQYKMNIFCRETQAHLQMHPHLQEAACKAASGLITPELWLRDCKTQPSSTTANGHDTADEEEPDERRSPPPLPLPLPPPRLSQPSPDPGGDPVNLSQKVSHKHPHRRRRSLRSSRPETSSASAQENASLPSSHNHQPLSARSPPRTASTPLSTTSSNMNGQQTPGSPPAPPPPPPPQLMPPLSLPGMPLPDSARRPPFLPPHPAFHMLHQMRMHHHNASNHDSIAPGRSFLPPPPGLPRMGLPRPPLLPLPAPNPLLPPPTVMVPYPIFLPIPIPIPIPIPLPFKDAPCRDVPRRPDAEVRDKRRRRVTPEHDDMRDSVDTEDDEGPRTRPVKSSRRSLNSVHLKISRGAAAGAPLPDADKRLLDEDRDLGRDVKRKCTRN</sequence>
<evidence type="ECO:0000313" key="1">
    <source>
        <dbReference type="EMBL" id="KAG0430813.1"/>
    </source>
</evidence>
<evidence type="ECO:0000313" key="2">
    <source>
        <dbReference type="Proteomes" id="UP000805193"/>
    </source>
</evidence>
<protein>
    <submittedName>
        <fullName evidence="1">Uncharacterized protein</fullName>
    </submittedName>
</protein>